<dbReference type="OrthoDB" id="5339076at2759"/>
<feature type="region of interest" description="Disordered" evidence="1">
    <location>
        <begin position="446"/>
        <end position="476"/>
    </location>
</feature>
<feature type="region of interest" description="Disordered" evidence="1">
    <location>
        <begin position="270"/>
        <end position="293"/>
    </location>
</feature>
<proteinExistence type="predicted"/>
<feature type="region of interest" description="Disordered" evidence="1">
    <location>
        <begin position="1"/>
        <end position="22"/>
    </location>
</feature>
<feature type="region of interest" description="Disordered" evidence="1">
    <location>
        <begin position="165"/>
        <end position="223"/>
    </location>
</feature>
<evidence type="ECO:0000313" key="3">
    <source>
        <dbReference type="Proteomes" id="UP001140453"/>
    </source>
</evidence>
<feature type="region of interest" description="Disordered" evidence="1">
    <location>
        <begin position="774"/>
        <end position="859"/>
    </location>
</feature>
<feature type="region of interest" description="Disordered" evidence="1">
    <location>
        <begin position="697"/>
        <end position="716"/>
    </location>
</feature>
<organism evidence="2 3">
    <name type="scientific">Gnomoniopsis smithogilvyi</name>
    <dbReference type="NCBI Taxonomy" id="1191159"/>
    <lineage>
        <taxon>Eukaryota</taxon>
        <taxon>Fungi</taxon>
        <taxon>Dikarya</taxon>
        <taxon>Ascomycota</taxon>
        <taxon>Pezizomycotina</taxon>
        <taxon>Sordariomycetes</taxon>
        <taxon>Sordariomycetidae</taxon>
        <taxon>Diaporthales</taxon>
        <taxon>Gnomoniaceae</taxon>
        <taxon>Gnomoniopsis</taxon>
    </lineage>
</organism>
<feature type="compositionally biased region" description="Polar residues" evidence="1">
    <location>
        <begin position="806"/>
        <end position="818"/>
    </location>
</feature>
<dbReference type="Pfam" id="PF10336">
    <property type="entry name" value="DUF2420"/>
    <property type="match status" value="1"/>
</dbReference>
<comment type="caution">
    <text evidence="2">The sequence shown here is derived from an EMBL/GenBank/DDBJ whole genome shotgun (WGS) entry which is preliminary data.</text>
</comment>
<name>A0A9W8YVS6_9PEZI</name>
<feature type="region of interest" description="Disordered" evidence="1">
    <location>
        <begin position="726"/>
        <end position="762"/>
    </location>
</feature>
<evidence type="ECO:0000256" key="1">
    <source>
        <dbReference type="SAM" id="MobiDB-lite"/>
    </source>
</evidence>
<gene>
    <name evidence="2" type="ORF">N0V93_005550</name>
</gene>
<keyword evidence="3" id="KW-1185">Reference proteome</keyword>
<dbReference type="Proteomes" id="UP001140453">
    <property type="component" value="Unassembled WGS sequence"/>
</dbReference>
<dbReference type="AlphaFoldDB" id="A0A9W8YVS6"/>
<evidence type="ECO:0000313" key="2">
    <source>
        <dbReference type="EMBL" id="KAJ4391930.1"/>
    </source>
</evidence>
<feature type="compositionally biased region" description="Acidic residues" evidence="1">
    <location>
        <begin position="786"/>
        <end position="802"/>
    </location>
</feature>
<sequence length="859" mass="93013">METTIRDQAHLVSDSMISQTTDPIEINQEDDFDFEIGGDDGFELTGVANDEDGNLGDQVGITHGQVYQADIHTSREQELHASVAGNHDDEDHDYGHQEVGASLLVPDSPTATAELSRDVQNDIESDVQDDCPVDLAVADQEETTKNVENFSEEEIFYEETAEEFEELGNTLEPEQGHDADLTNTATNVPHVPEGTDFQGRANETDDEATEAANNAAKTPQLATETPQNVEIAEDFEPEDHAQIAGAAAEVESSEAADESNDAILANSNDNGEAVAESLEQSTWDEEDDHEGSNAIPIVTVSYRGQEYSMFAQAPEDDPDTYFLDSVESVHRPLSQFLEDVRGVISSEVEAGHELFVRIDGLGLEFGESTANTFLDETTLAHIIEVNDKLSQNDGGSQHAELYILLSVRSNPLQRFAELSKGAEQGHGLSSFEQYYEESPADVSLLDDEEQQDVSQDIASDSSHPEDASGESQEAADGASNFLNVVHEQNSFHVDDQQLSLNDAAISEILEAQNEPEQIEAEYNTTEAINDGNVDTVSDVVQGGDDNSLGLAAANVEAIDDDNNFGDAISLEEQAETEAGEGWDHDEDVGALDGVGVMEAEEATDEQTELLINKSEEGHEHSNGENSSFFTHDCAAPGSCGRSERLSSEVEDVEEKAEQLLSALPLSTVELMDTDSFLLSDAGWDNLMVNSTQDNYTAADRQAQDSATNIPNDEDYLDLGHDAETQAEAATTDDNAAEQSDNQQRTTPNSSATATLNGEENGQVDEVVANQDAVDPAEGTSEPMNQNEDDEIDWNHEDDDDIGVADQNPTDLSPSSLSAKRSRQEDEGMDSLGEDSGSFSVPRARELEADNLAAAKRRRT</sequence>
<feature type="compositionally biased region" description="Polar residues" evidence="1">
    <location>
        <begin position="452"/>
        <end position="461"/>
    </location>
</feature>
<dbReference type="EMBL" id="JAPEVB010000003">
    <property type="protein sequence ID" value="KAJ4391930.1"/>
    <property type="molecule type" value="Genomic_DNA"/>
</dbReference>
<dbReference type="InterPro" id="IPR018822">
    <property type="entry name" value="UPF0646"/>
</dbReference>
<feature type="compositionally biased region" description="Polar residues" evidence="1">
    <location>
        <begin position="739"/>
        <end position="759"/>
    </location>
</feature>
<accession>A0A9W8YVS6</accession>
<protein>
    <submittedName>
        <fullName evidence="2">Uncharacterized protein</fullName>
    </submittedName>
</protein>
<reference evidence="2" key="1">
    <citation type="submission" date="2022-10" db="EMBL/GenBank/DDBJ databases">
        <title>Tapping the CABI collections for fungal endophytes: first genome assemblies for Collariella, Neodidymelliopsis, Ascochyta clinopodiicola, Didymella pomorum, Didymosphaeria variabile, Neocosmospora piperis and Neocucurbitaria cava.</title>
        <authorList>
            <person name="Hill R."/>
        </authorList>
    </citation>
    <scope>NUCLEOTIDE SEQUENCE</scope>
    <source>
        <strain evidence="2">IMI 355082</strain>
    </source>
</reference>
<feature type="compositionally biased region" description="Low complexity" evidence="1">
    <location>
        <begin position="726"/>
        <end position="738"/>
    </location>
</feature>